<proteinExistence type="predicted"/>
<keyword evidence="1" id="KW-1133">Transmembrane helix</keyword>
<accession>X1M301</accession>
<sequence length="77" mass="8166">MLGIIFTILGVLTIFRLWGDHTGLAIVGIIATLYQASSLNELRKGSMGLAPMDDAQGTISMIASLVILGLFIASFII</sequence>
<name>X1M301_9ZZZZ</name>
<reference evidence="2" key="1">
    <citation type="journal article" date="2014" name="Front. Microbiol.">
        <title>High frequency of phylogenetically diverse reductive dehalogenase-homologous genes in deep subseafloor sedimentary metagenomes.</title>
        <authorList>
            <person name="Kawai M."/>
            <person name="Futagami T."/>
            <person name="Toyoda A."/>
            <person name="Takaki Y."/>
            <person name="Nishi S."/>
            <person name="Hori S."/>
            <person name="Arai W."/>
            <person name="Tsubouchi T."/>
            <person name="Morono Y."/>
            <person name="Uchiyama I."/>
            <person name="Ito T."/>
            <person name="Fujiyama A."/>
            <person name="Inagaki F."/>
            <person name="Takami H."/>
        </authorList>
    </citation>
    <scope>NUCLEOTIDE SEQUENCE</scope>
    <source>
        <strain evidence="2">Expedition CK06-06</strain>
    </source>
</reference>
<gene>
    <name evidence="2" type="ORF">S06H3_17659</name>
</gene>
<keyword evidence="1" id="KW-0812">Transmembrane</keyword>
<feature type="transmembrane region" description="Helical" evidence="1">
    <location>
        <begin position="55"/>
        <end position="76"/>
    </location>
</feature>
<evidence type="ECO:0000256" key="1">
    <source>
        <dbReference type="SAM" id="Phobius"/>
    </source>
</evidence>
<organism evidence="2">
    <name type="scientific">marine sediment metagenome</name>
    <dbReference type="NCBI Taxonomy" id="412755"/>
    <lineage>
        <taxon>unclassified sequences</taxon>
        <taxon>metagenomes</taxon>
        <taxon>ecological metagenomes</taxon>
    </lineage>
</organism>
<dbReference type="EMBL" id="BARV01008851">
    <property type="protein sequence ID" value="GAI09020.1"/>
    <property type="molecule type" value="Genomic_DNA"/>
</dbReference>
<comment type="caution">
    <text evidence="2">The sequence shown here is derived from an EMBL/GenBank/DDBJ whole genome shotgun (WGS) entry which is preliminary data.</text>
</comment>
<keyword evidence="1" id="KW-0472">Membrane</keyword>
<dbReference type="AlphaFoldDB" id="X1M301"/>
<protein>
    <submittedName>
        <fullName evidence="2">Uncharacterized protein</fullName>
    </submittedName>
</protein>
<evidence type="ECO:0000313" key="2">
    <source>
        <dbReference type="EMBL" id="GAI09020.1"/>
    </source>
</evidence>